<name>A0A8K0E553_BRALA</name>
<dbReference type="SMART" id="SM00184">
    <property type="entry name" value="RING"/>
    <property type="match status" value="1"/>
</dbReference>
<organism evidence="6 7">
    <name type="scientific">Branchiostoma lanceolatum</name>
    <name type="common">Common lancelet</name>
    <name type="synonym">Amphioxus lanceolatum</name>
    <dbReference type="NCBI Taxonomy" id="7740"/>
    <lineage>
        <taxon>Eukaryota</taxon>
        <taxon>Metazoa</taxon>
        <taxon>Chordata</taxon>
        <taxon>Cephalochordata</taxon>
        <taxon>Leptocardii</taxon>
        <taxon>Amphioxiformes</taxon>
        <taxon>Branchiostomatidae</taxon>
        <taxon>Branchiostoma</taxon>
    </lineage>
</organism>
<dbReference type="Gene3D" id="3.30.40.10">
    <property type="entry name" value="Zinc/RING finger domain, C3HC4 (zinc finger)"/>
    <property type="match status" value="1"/>
</dbReference>
<dbReference type="InterPro" id="IPR001841">
    <property type="entry name" value="Znf_RING"/>
</dbReference>
<evidence type="ECO:0000256" key="4">
    <source>
        <dbReference type="PROSITE-ProRule" id="PRU00175"/>
    </source>
</evidence>
<evidence type="ECO:0000259" key="5">
    <source>
        <dbReference type="PROSITE" id="PS50089"/>
    </source>
</evidence>
<evidence type="ECO:0000256" key="3">
    <source>
        <dbReference type="ARBA" id="ARBA00022833"/>
    </source>
</evidence>
<dbReference type="EMBL" id="OV696697">
    <property type="protein sequence ID" value="CAH1241123.1"/>
    <property type="molecule type" value="Genomic_DNA"/>
</dbReference>
<protein>
    <submittedName>
        <fullName evidence="6">Hypp6310 protein</fullName>
    </submittedName>
</protein>
<dbReference type="CDD" id="cd16449">
    <property type="entry name" value="RING-HC"/>
    <property type="match status" value="1"/>
</dbReference>
<dbReference type="PROSITE" id="PS00518">
    <property type="entry name" value="ZF_RING_1"/>
    <property type="match status" value="1"/>
</dbReference>
<evidence type="ECO:0000313" key="6">
    <source>
        <dbReference type="EMBL" id="CAH1241123.1"/>
    </source>
</evidence>
<accession>A0A8K0E553</accession>
<keyword evidence="1" id="KW-0479">Metal-binding</keyword>
<keyword evidence="2 4" id="KW-0863">Zinc-finger</keyword>
<evidence type="ECO:0000256" key="1">
    <source>
        <dbReference type="ARBA" id="ARBA00022723"/>
    </source>
</evidence>
<proteinExistence type="predicted"/>
<dbReference type="InterPro" id="IPR017907">
    <property type="entry name" value="Znf_RING_CS"/>
</dbReference>
<evidence type="ECO:0000313" key="7">
    <source>
        <dbReference type="Proteomes" id="UP000838412"/>
    </source>
</evidence>
<sequence>MWQNSGTDLSDSSYEDDGSVCGICHQALRAPRTLSCRHVFCGTCLDDLDGRQSPLICPICDSPATQSGIKYIVRQPGKAIVGPSLAQAGAERQKSISKCSEHPQKRLASLEIASKESVQTTHVKRVDSKQRTEDFLKNLDIVENSVTENHLQTKQSINDEYEVLSQKLLNRRDVLLREVEDNLEHNMGAIAREREIAQNQLEELNKAQAIDGKKEKRTDKSRSNIAIPVLLQPSTTRFEAIDAHPESFCIGHVIIHEQDQGSEDGDVEIYKGDEDVGCFDALTNSFSSALSNIKPWQWRMPSNF</sequence>
<feature type="domain" description="RING-type" evidence="5">
    <location>
        <begin position="21"/>
        <end position="61"/>
    </location>
</feature>
<dbReference type="AlphaFoldDB" id="A0A8K0E553"/>
<dbReference type="GO" id="GO:0008270">
    <property type="term" value="F:zinc ion binding"/>
    <property type="evidence" value="ECO:0007669"/>
    <property type="project" value="UniProtKB-KW"/>
</dbReference>
<keyword evidence="3" id="KW-0862">Zinc</keyword>
<dbReference type="PROSITE" id="PS50089">
    <property type="entry name" value="ZF_RING_2"/>
    <property type="match status" value="1"/>
</dbReference>
<gene>
    <name evidence="6" type="primary">Hypp6310</name>
    <name evidence="6" type="ORF">BLAG_LOCUS4890</name>
</gene>
<keyword evidence="7" id="KW-1185">Reference proteome</keyword>
<reference evidence="6" key="1">
    <citation type="submission" date="2022-01" db="EMBL/GenBank/DDBJ databases">
        <authorList>
            <person name="Braso-Vives M."/>
        </authorList>
    </citation>
    <scope>NUCLEOTIDE SEQUENCE</scope>
</reference>
<dbReference type="Proteomes" id="UP000838412">
    <property type="component" value="Chromosome 12"/>
</dbReference>
<dbReference type="SUPFAM" id="SSF57850">
    <property type="entry name" value="RING/U-box"/>
    <property type="match status" value="1"/>
</dbReference>
<dbReference type="Pfam" id="PF13920">
    <property type="entry name" value="zf-C3HC4_3"/>
    <property type="match status" value="1"/>
</dbReference>
<dbReference type="InterPro" id="IPR013083">
    <property type="entry name" value="Znf_RING/FYVE/PHD"/>
</dbReference>
<dbReference type="OrthoDB" id="120976at2759"/>
<evidence type="ECO:0000256" key="2">
    <source>
        <dbReference type="ARBA" id="ARBA00022771"/>
    </source>
</evidence>